<dbReference type="InterPro" id="IPR036412">
    <property type="entry name" value="HAD-like_sf"/>
</dbReference>
<evidence type="ECO:0000256" key="1">
    <source>
        <dbReference type="ARBA" id="ARBA00000830"/>
    </source>
</evidence>
<dbReference type="GO" id="GO:0008967">
    <property type="term" value="F:phosphoglycolate phosphatase activity"/>
    <property type="evidence" value="ECO:0007669"/>
    <property type="project" value="UniProtKB-EC"/>
</dbReference>
<dbReference type="InterPro" id="IPR006439">
    <property type="entry name" value="HAD-SF_hydro_IA"/>
</dbReference>
<reference evidence="5 6" key="1">
    <citation type="submission" date="2019-07" db="EMBL/GenBank/DDBJ databases">
        <title>Description of 53C-WASEF.</title>
        <authorList>
            <person name="Pitt A."/>
            <person name="Hahn M.W."/>
        </authorList>
    </citation>
    <scope>NUCLEOTIDE SEQUENCE [LARGE SCALE GENOMIC DNA]</scope>
    <source>
        <strain evidence="5 6">53C-WASEF</strain>
    </source>
</reference>
<gene>
    <name evidence="5" type="ORF">FPL22_01585</name>
</gene>
<comment type="similarity">
    <text evidence="3">Belongs to the HAD-like hydrolase superfamily. CbbY/CbbZ/Gph/YieH family.</text>
</comment>
<comment type="pathway">
    <text evidence="2">Organic acid metabolism; glycolate biosynthesis; glycolate from 2-phosphoglycolate: step 1/1.</text>
</comment>
<dbReference type="RefSeq" id="WP_144228369.1">
    <property type="nucleotide sequence ID" value="NZ_CBCRVV010000001.1"/>
</dbReference>
<name>A0A556QN04_9BACT</name>
<dbReference type="PANTHER" id="PTHR43434">
    <property type="entry name" value="PHOSPHOGLYCOLATE PHOSPHATASE"/>
    <property type="match status" value="1"/>
</dbReference>
<keyword evidence="6" id="KW-1185">Reference proteome</keyword>
<proteinExistence type="inferred from homology"/>
<dbReference type="InterPro" id="IPR041492">
    <property type="entry name" value="HAD_2"/>
</dbReference>
<dbReference type="NCBIfam" id="TIGR01549">
    <property type="entry name" value="HAD-SF-IA-v1"/>
    <property type="match status" value="1"/>
</dbReference>
<evidence type="ECO:0000313" key="6">
    <source>
        <dbReference type="Proteomes" id="UP000315648"/>
    </source>
</evidence>
<dbReference type="PRINTS" id="PR00413">
    <property type="entry name" value="HADHALOGNASE"/>
</dbReference>
<dbReference type="PANTHER" id="PTHR43434:SF1">
    <property type="entry name" value="PHOSPHOGLYCOLATE PHOSPHATASE"/>
    <property type="match status" value="1"/>
</dbReference>
<sequence length="229" mass="24641">MSALGPAMKTGSGVRAVIFDLDGTLIDSMPMVLQAFAHALAPFRPDLDIDGIFQRLGGPPERTFLELTGDAVKAAEAMRRLDSFGFENGALVQPFGGMRTWLESLRARGFKLAIWTGRDRHTTQAIFSAHQLGEFFSVVVCGDDLPTHKPHPAGLVEILTRLDVRPEEALYAGDADADVLGGAEAGVRTVLISHGRKAEASVVALAWCNVDTPAEAYARIESEISPVKE</sequence>
<dbReference type="InterPro" id="IPR023198">
    <property type="entry name" value="PGP-like_dom2"/>
</dbReference>
<protein>
    <recommendedName>
        <fullName evidence="4">phosphoglycolate phosphatase</fullName>
        <ecNumber evidence="4">3.1.3.18</ecNumber>
    </recommendedName>
</protein>
<dbReference type="Gene3D" id="3.40.50.1000">
    <property type="entry name" value="HAD superfamily/HAD-like"/>
    <property type="match status" value="1"/>
</dbReference>
<dbReference type="EC" id="3.1.3.18" evidence="4"/>
<dbReference type="Pfam" id="PF13419">
    <property type="entry name" value="HAD_2"/>
    <property type="match status" value="1"/>
</dbReference>
<evidence type="ECO:0000256" key="3">
    <source>
        <dbReference type="ARBA" id="ARBA00006171"/>
    </source>
</evidence>
<evidence type="ECO:0000256" key="4">
    <source>
        <dbReference type="ARBA" id="ARBA00013078"/>
    </source>
</evidence>
<comment type="caution">
    <text evidence="5">The sequence shown here is derived from an EMBL/GenBank/DDBJ whole genome shotgun (WGS) entry which is preliminary data.</text>
</comment>
<dbReference type="Proteomes" id="UP000315648">
    <property type="component" value="Unassembled WGS sequence"/>
</dbReference>
<keyword evidence="5" id="KW-0378">Hydrolase</keyword>
<dbReference type="EMBL" id="VMBG01000001">
    <property type="protein sequence ID" value="TSJ78028.1"/>
    <property type="molecule type" value="Genomic_DNA"/>
</dbReference>
<organism evidence="5 6">
    <name type="scientific">Rariglobus hedericola</name>
    <dbReference type="NCBI Taxonomy" id="2597822"/>
    <lineage>
        <taxon>Bacteria</taxon>
        <taxon>Pseudomonadati</taxon>
        <taxon>Verrucomicrobiota</taxon>
        <taxon>Opitutia</taxon>
        <taxon>Opitutales</taxon>
        <taxon>Opitutaceae</taxon>
        <taxon>Rariglobus</taxon>
    </lineage>
</organism>
<dbReference type="InterPro" id="IPR023214">
    <property type="entry name" value="HAD_sf"/>
</dbReference>
<comment type="catalytic activity">
    <reaction evidence="1">
        <text>2-phosphoglycolate + H2O = glycolate + phosphate</text>
        <dbReference type="Rhea" id="RHEA:14369"/>
        <dbReference type="ChEBI" id="CHEBI:15377"/>
        <dbReference type="ChEBI" id="CHEBI:29805"/>
        <dbReference type="ChEBI" id="CHEBI:43474"/>
        <dbReference type="ChEBI" id="CHEBI:58033"/>
        <dbReference type="EC" id="3.1.3.18"/>
    </reaction>
</comment>
<evidence type="ECO:0000313" key="5">
    <source>
        <dbReference type="EMBL" id="TSJ78028.1"/>
    </source>
</evidence>
<dbReference type="SFLD" id="SFLDS00003">
    <property type="entry name" value="Haloacid_Dehalogenase"/>
    <property type="match status" value="1"/>
</dbReference>
<dbReference type="AlphaFoldDB" id="A0A556QN04"/>
<dbReference type="SUPFAM" id="SSF56784">
    <property type="entry name" value="HAD-like"/>
    <property type="match status" value="1"/>
</dbReference>
<dbReference type="InterPro" id="IPR050155">
    <property type="entry name" value="HAD-like_hydrolase_sf"/>
</dbReference>
<evidence type="ECO:0000256" key="2">
    <source>
        <dbReference type="ARBA" id="ARBA00004818"/>
    </source>
</evidence>
<dbReference type="OrthoDB" id="9807630at2"/>
<dbReference type="Gene3D" id="1.10.150.240">
    <property type="entry name" value="Putative phosphatase, domain 2"/>
    <property type="match status" value="1"/>
</dbReference>
<dbReference type="SFLD" id="SFLDG01129">
    <property type="entry name" value="C1.5:_HAD__Beta-PGM__Phosphata"/>
    <property type="match status" value="1"/>
</dbReference>
<dbReference type="GO" id="GO:0006281">
    <property type="term" value="P:DNA repair"/>
    <property type="evidence" value="ECO:0007669"/>
    <property type="project" value="TreeGrafter"/>
</dbReference>
<accession>A0A556QN04</accession>